<comment type="domain">
    <text evidence="6">The N-terminal region contains the highly conserved SGGXDS motif, predicted to be a P-loop motif involved in ATP binding.</text>
</comment>
<evidence type="ECO:0000256" key="5">
    <source>
        <dbReference type="ARBA" id="ARBA00048539"/>
    </source>
</evidence>
<dbReference type="SUPFAM" id="SSF52402">
    <property type="entry name" value="Adenine nucleotide alpha hydrolases-like"/>
    <property type="match status" value="1"/>
</dbReference>
<evidence type="ECO:0000256" key="1">
    <source>
        <dbReference type="ARBA" id="ARBA00022598"/>
    </source>
</evidence>
<keyword evidence="3 6" id="KW-0547">Nucleotide-binding</keyword>
<organism evidence="8 9">
    <name type="scientific">Pseudooceanicola sediminis</name>
    <dbReference type="NCBI Taxonomy" id="2211117"/>
    <lineage>
        <taxon>Bacteria</taxon>
        <taxon>Pseudomonadati</taxon>
        <taxon>Pseudomonadota</taxon>
        <taxon>Alphaproteobacteria</taxon>
        <taxon>Rhodobacterales</taxon>
        <taxon>Paracoccaceae</taxon>
        <taxon>Pseudooceanicola</taxon>
    </lineage>
</organism>
<proteinExistence type="inferred from homology"/>
<comment type="catalytic activity">
    <reaction evidence="5 6">
        <text>cytidine(34) in tRNA(Ile2) + L-lysine + ATP = lysidine(34) in tRNA(Ile2) + AMP + diphosphate + H(+)</text>
        <dbReference type="Rhea" id="RHEA:43744"/>
        <dbReference type="Rhea" id="RHEA-COMP:10625"/>
        <dbReference type="Rhea" id="RHEA-COMP:10670"/>
        <dbReference type="ChEBI" id="CHEBI:15378"/>
        <dbReference type="ChEBI" id="CHEBI:30616"/>
        <dbReference type="ChEBI" id="CHEBI:32551"/>
        <dbReference type="ChEBI" id="CHEBI:33019"/>
        <dbReference type="ChEBI" id="CHEBI:82748"/>
        <dbReference type="ChEBI" id="CHEBI:83665"/>
        <dbReference type="ChEBI" id="CHEBI:456215"/>
        <dbReference type="EC" id="6.3.4.19"/>
    </reaction>
</comment>
<gene>
    <name evidence="6 8" type="primary">tilS</name>
    <name evidence="8" type="ORF">DL237_04840</name>
</gene>
<dbReference type="Gene3D" id="3.40.50.620">
    <property type="entry name" value="HUPs"/>
    <property type="match status" value="1"/>
</dbReference>
<dbReference type="Pfam" id="PF01171">
    <property type="entry name" value="ATP_bind_3"/>
    <property type="match status" value="1"/>
</dbReference>
<evidence type="ECO:0000259" key="7">
    <source>
        <dbReference type="Pfam" id="PF01171"/>
    </source>
</evidence>
<dbReference type="RefSeq" id="WP_119397895.1">
    <property type="nucleotide sequence ID" value="NZ_QWJJ01000003.1"/>
</dbReference>
<dbReference type="InterPro" id="IPR012094">
    <property type="entry name" value="tRNA_Ile_lys_synt"/>
</dbReference>
<dbReference type="AlphaFoldDB" id="A0A399JBK0"/>
<keyword evidence="6" id="KW-0963">Cytoplasm</keyword>
<evidence type="ECO:0000256" key="3">
    <source>
        <dbReference type="ARBA" id="ARBA00022741"/>
    </source>
</evidence>
<keyword evidence="1 6" id="KW-0436">Ligase</keyword>
<keyword evidence="4 6" id="KW-0067">ATP-binding</keyword>
<evidence type="ECO:0000256" key="4">
    <source>
        <dbReference type="ARBA" id="ARBA00022840"/>
    </source>
</evidence>
<dbReference type="HAMAP" id="MF_01161">
    <property type="entry name" value="tRNA_Ile_lys_synt"/>
    <property type="match status" value="1"/>
</dbReference>
<dbReference type="OrthoDB" id="9807403at2"/>
<reference evidence="8 9" key="1">
    <citation type="submission" date="2018-08" db="EMBL/GenBank/DDBJ databases">
        <title>Pseudooceanicola sediminis CY03 in the family Rhodobacteracea.</title>
        <authorList>
            <person name="Zhang Y.-J."/>
        </authorList>
    </citation>
    <scope>NUCLEOTIDE SEQUENCE [LARGE SCALE GENOMIC DNA]</scope>
    <source>
        <strain evidence="8 9">CY03</strain>
    </source>
</reference>
<keyword evidence="9" id="KW-1185">Reference proteome</keyword>
<evidence type="ECO:0000256" key="6">
    <source>
        <dbReference type="HAMAP-Rule" id="MF_01161"/>
    </source>
</evidence>
<sequence length="417" mass="45419">MSRAETALREGVAAHFPPGHARQIGIAVSGGGDSLALLHILAEIAADTPLTLRAVTVDHGLRADAAEEAAMVASIAAGLGITHETVTWTGWGGAGNLQDQARRARYDLLSSWARQHDIEQVAIGHTADDQAETFFMRLARASGVDGLSGMPVRRQHGGVTFVRPLLDQTRASLRNYLTHKGVAWIDDPSNDDTRFDRVKVRQALEHLRPLGLTPQVICETAKNLAAARAALGWYACNEARHLVHIDEGDVVFARASFGQLQPEIARRLLQQALVWVAGTEYPPRRRAIALALAAIRDGTGMTLNGCKIALTSKKIRVFREYSAVRSVVTSSDQPWDGRWQMTGPHANDLRIRALGEEGLAQCNRWRETGLPFSSLAGYPSVWRGDTLVCAPHADFGEGWTATLLRDGDVFFSALLVH</sequence>
<comment type="function">
    <text evidence="6">Ligates lysine onto the cytidine present at position 34 of the AUA codon-specific tRNA(Ile) that contains the anticodon CAU, in an ATP-dependent manner. Cytidine is converted to lysidine, thus changing the amino acid specificity of the tRNA from methionine to isoleucine.</text>
</comment>
<dbReference type="Proteomes" id="UP000265848">
    <property type="component" value="Unassembled WGS sequence"/>
</dbReference>
<dbReference type="NCBIfam" id="TIGR02432">
    <property type="entry name" value="lysidine_TilS_N"/>
    <property type="match status" value="1"/>
</dbReference>
<dbReference type="InterPro" id="IPR011063">
    <property type="entry name" value="TilS/TtcA_N"/>
</dbReference>
<comment type="caution">
    <text evidence="8">The sequence shown here is derived from an EMBL/GenBank/DDBJ whole genome shotgun (WGS) entry which is preliminary data.</text>
</comment>
<evidence type="ECO:0000313" key="8">
    <source>
        <dbReference type="EMBL" id="RII40016.1"/>
    </source>
</evidence>
<dbReference type="InterPro" id="IPR014729">
    <property type="entry name" value="Rossmann-like_a/b/a_fold"/>
</dbReference>
<comment type="similarity">
    <text evidence="6">Belongs to the tRNA(Ile)-lysidine synthase family.</text>
</comment>
<accession>A0A399JBK0</accession>
<dbReference type="CDD" id="cd01992">
    <property type="entry name" value="TilS_N"/>
    <property type="match status" value="1"/>
</dbReference>
<evidence type="ECO:0000313" key="9">
    <source>
        <dbReference type="Proteomes" id="UP000265848"/>
    </source>
</evidence>
<protein>
    <recommendedName>
        <fullName evidence="6">tRNA(Ile)-lysidine synthase</fullName>
        <ecNumber evidence="6">6.3.4.19</ecNumber>
    </recommendedName>
    <alternativeName>
        <fullName evidence="6">tRNA(Ile)-2-lysyl-cytidine synthase</fullName>
    </alternativeName>
    <alternativeName>
        <fullName evidence="6">tRNA(Ile)-lysidine synthetase</fullName>
    </alternativeName>
</protein>
<dbReference type="PANTHER" id="PTHR43033">
    <property type="entry name" value="TRNA(ILE)-LYSIDINE SYNTHASE-RELATED"/>
    <property type="match status" value="1"/>
</dbReference>
<dbReference type="EMBL" id="QWJJ01000003">
    <property type="protein sequence ID" value="RII40016.1"/>
    <property type="molecule type" value="Genomic_DNA"/>
</dbReference>
<dbReference type="EC" id="6.3.4.19" evidence="6"/>
<dbReference type="GO" id="GO:0005737">
    <property type="term" value="C:cytoplasm"/>
    <property type="evidence" value="ECO:0007669"/>
    <property type="project" value="UniProtKB-SubCell"/>
</dbReference>
<dbReference type="PANTHER" id="PTHR43033:SF1">
    <property type="entry name" value="TRNA(ILE)-LYSIDINE SYNTHASE-RELATED"/>
    <property type="match status" value="1"/>
</dbReference>
<dbReference type="GO" id="GO:0005524">
    <property type="term" value="F:ATP binding"/>
    <property type="evidence" value="ECO:0007669"/>
    <property type="project" value="UniProtKB-UniRule"/>
</dbReference>
<keyword evidence="2 6" id="KW-0819">tRNA processing</keyword>
<feature type="domain" description="tRNA(Ile)-lysidine/2-thiocytidine synthase N-terminal" evidence="7">
    <location>
        <begin position="24"/>
        <end position="202"/>
    </location>
</feature>
<comment type="subcellular location">
    <subcellularLocation>
        <location evidence="6">Cytoplasm</location>
    </subcellularLocation>
</comment>
<dbReference type="GO" id="GO:0006400">
    <property type="term" value="P:tRNA modification"/>
    <property type="evidence" value="ECO:0007669"/>
    <property type="project" value="UniProtKB-UniRule"/>
</dbReference>
<feature type="binding site" evidence="6">
    <location>
        <begin position="29"/>
        <end position="34"/>
    </location>
    <ligand>
        <name>ATP</name>
        <dbReference type="ChEBI" id="CHEBI:30616"/>
    </ligand>
</feature>
<dbReference type="InterPro" id="IPR012795">
    <property type="entry name" value="tRNA_Ile_lys_synt_N"/>
</dbReference>
<evidence type="ECO:0000256" key="2">
    <source>
        <dbReference type="ARBA" id="ARBA00022694"/>
    </source>
</evidence>
<name>A0A399JBK0_9RHOB</name>
<dbReference type="GO" id="GO:0032267">
    <property type="term" value="F:tRNA(Ile)-lysidine synthase activity"/>
    <property type="evidence" value="ECO:0007669"/>
    <property type="project" value="UniProtKB-EC"/>
</dbReference>